<protein>
    <recommendedName>
        <fullName evidence="2">3'-5' exonuclease domain-containing protein</fullName>
    </recommendedName>
</protein>
<proteinExistence type="predicted"/>
<feature type="compositionally biased region" description="Basic residues" evidence="1">
    <location>
        <begin position="490"/>
        <end position="501"/>
    </location>
</feature>
<name>A0A2G5I9L1_CERBT</name>
<evidence type="ECO:0000256" key="1">
    <source>
        <dbReference type="SAM" id="MobiDB-lite"/>
    </source>
</evidence>
<dbReference type="AlphaFoldDB" id="A0A2G5I9L1"/>
<dbReference type="Proteomes" id="UP001302367">
    <property type="component" value="Chromosome 1"/>
</dbReference>
<evidence type="ECO:0000313" key="6">
    <source>
        <dbReference type="Proteomes" id="UP001302367"/>
    </source>
</evidence>
<feature type="domain" description="3'-5' exonuclease" evidence="2">
    <location>
        <begin position="208"/>
        <end position="311"/>
    </location>
</feature>
<sequence>MSNVMNFLPLLDSSRDSETRTDAEIASKLTTEALREELARRQHHEVPFTWSEELVTPSGAWAFQTEASLSDTAVACASLAATGNRRIGLCAASIKGDSSEESEVQTLKNKVEGVITNLSKIIEAAYRVMRPTLYLDASFDALTEEFGALLTALKEQKRPVQEDVEVPKERPQESLPETEIVVVETEEGVAEMVDTITACLEGTAACEAKEPQLAVDLEGVSLGRDGDISIVQIFLAPKKVCFLVDVFTLGSVAFKTAGRVSRTTTIASLLEDPQVKKLLFDCRTDNEALAHLYGVHMRGVVDVQLMYSATRTETRQRTKLFALSLVATRCANISKDDEANFHSINNWGMAALVLGGKTTQCYMEEQRMNALVLNEEPDMKDAWEDFKVRVDCVKETEGYAMCNERPLSSLAQRYCAQDVALLGRIWRYCRDHEAWNQDWEERVSKETQSRLAMADLPTSTLSSMTRDDWTKAPEGWAEIEQVSRVTGKVIKKGKGKSKAKATKVDSGSW</sequence>
<dbReference type="Gene3D" id="3.30.420.10">
    <property type="entry name" value="Ribonuclease H-like superfamily/Ribonuclease H"/>
    <property type="match status" value="1"/>
</dbReference>
<dbReference type="PANTHER" id="PTHR43040">
    <property type="entry name" value="RIBONUCLEASE D"/>
    <property type="match status" value="1"/>
</dbReference>
<dbReference type="GO" id="GO:0006139">
    <property type="term" value="P:nucleobase-containing compound metabolic process"/>
    <property type="evidence" value="ECO:0007669"/>
    <property type="project" value="InterPro"/>
</dbReference>
<dbReference type="InterPro" id="IPR002562">
    <property type="entry name" value="3'-5'_exonuclease_dom"/>
</dbReference>
<evidence type="ECO:0000313" key="3">
    <source>
        <dbReference type="EMBL" id="PIB01485.1"/>
    </source>
</evidence>
<dbReference type="EMBL" id="CP134184">
    <property type="protein sequence ID" value="WPA95783.1"/>
    <property type="molecule type" value="Genomic_DNA"/>
</dbReference>
<dbReference type="GO" id="GO:0003676">
    <property type="term" value="F:nucleic acid binding"/>
    <property type="evidence" value="ECO:0007669"/>
    <property type="project" value="InterPro"/>
</dbReference>
<dbReference type="GO" id="GO:0008408">
    <property type="term" value="F:3'-5' exonuclease activity"/>
    <property type="evidence" value="ECO:0007669"/>
    <property type="project" value="InterPro"/>
</dbReference>
<reference evidence="3 5" key="1">
    <citation type="submission" date="2015-10" db="EMBL/GenBank/DDBJ databases">
        <title>The cercosporin biosynthetic gene cluster was horizontally transferred to several fungal lineages and shown to be expanded in Cercospora beticola based on microsynteny with recipient genomes.</title>
        <authorList>
            <person name="De Jonge R."/>
            <person name="Ebert M.K."/>
            <person name="Suttle J.C."/>
            <person name="Jurick Ii W.M."/>
            <person name="Secor G.A."/>
            <person name="Thomma B.P."/>
            <person name="Van De Peer Y."/>
            <person name="Bolton M.D."/>
        </authorList>
    </citation>
    <scope>NUCLEOTIDE SEQUENCE [LARGE SCALE GENOMIC DNA]</scope>
    <source>
        <strain evidence="3 5">09-40</strain>
    </source>
</reference>
<feature type="region of interest" description="Disordered" evidence="1">
    <location>
        <begin position="490"/>
        <end position="509"/>
    </location>
</feature>
<evidence type="ECO:0000313" key="4">
    <source>
        <dbReference type="EMBL" id="WPA95783.1"/>
    </source>
</evidence>
<dbReference type="Pfam" id="PF01612">
    <property type="entry name" value="DNA_pol_A_exo1"/>
    <property type="match status" value="1"/>
</dbReference>
<evidence type="ECO:0000313" key="5">
    <source>
        <dbReference type="Proteomes" id="UP000230605"/>
    </source>
</evidence>
<dbReference type="SUPFAM" id="SSF53098">
    <property type="entry name" value="Ribonuclease H-like"/>
    <property type="match status" value="1"/>
</dbReference>
<dbReference type="OrthoDB" id="26838at2759"/>
<dbReference type="Proteomes" id="UP000230605">
    <property type="component" value="Chromosome 1"/>
</dbReference>
<accession>A0A2G5I9L1</accession>
<reference evidence="4 6" key="2">
    <citation type="submission" date="2023-09" db="EMBL/GenBank/DDBJ databases">
        <title>Complete-Gapless Cercospora beticola genome.</title>
        <authorList>
            <person name="Wyatt N.A."/>
            <person name="Spanner R.E."/>
            <person name="Bolton M.D."/>
        </authorList>
    </citation>
    <scope>NUCLEOTIDE SEQUENCE [LARGE SCALE GENOMIC DNA]</scope>
    <source>
        <strain evidence="4">Cb09-40</strain>
    </source>
</reference>
<dbReference type="InterPro" id="IPR012337">
    <property type="entry name" value="RNaseH-like_sf"/>
</dbReference>
<dbReference type="PANTHER" id="PTHR43040:SF1">
    <property type="entry name" value="RIBONUCLEASE D"/>
    <property type="match status" value="1"/>
</dbReference>
<dbReference type="EMBL" id="LKMD01000100">
    <property type="protein sequence ID" value="PIB01485.1"/>
    <property type="molecule type" value="Genomic_DNA"/>
</dbReference>
<gene>
    <name evidence="3" type="ORF">CB0940_00368</name>
    <name evidence="4" type="ORF">RHO25_000386</name>
</gene>
<keyword evidence="6" id="KW-1185">Reference proteome</keyword>
<dbReference type="InterPro" id="IPR036397">
    <property type="entry name" value="RNaseH_sf"/>
</dbReference>
<organism evidence="3 5">
    <name type="scientific">Cercospora beticola</name>
    <name type="common">Sugarbeet leaf spot fungus</name>
    <dbReference type="NCBI Taxonomy" id="122368"/>
    <lineage>
        <taxon>Eukaryota</taxon>
        <taxon>Fungi</taxon>
        <taxon>Dikarya</taxon>
        <taxon>Ascomycota</taxon>
        <taxon>Pezizomycotina</taxon>
        <taxon>Dothideomycetes</taxon>
        <taxon>Dothideomycetidae</taxon>
        <taxon>Mycosphaerellales</taxon>
        <taxon>Mycosphaerellaceae</taxon>
        <taxon>Cercospora</taxon>
    </lineage>
</organism>
<evidence type="ECO:0000259" key="2">
    <source>
        <dbReference type="Pfam" id="PF01612"/>
    </source>
</evidence>